<dbReference type="WBParaSite" id="maker-unitig_16906-snap-gene-0.2-mRNA-1">
    <property type="protein sequence ID" value="maker-unitig_16906-snap-gene-0.2-mRNA-1"/>
    <property type="gene ID" value="maker-unitig_16906-snap-gene-0.2"/>
</dbReference>
<proteinExistence type="predicted"/>
<dbReference type="Proteomes" id="UP000095280">
    <property type="component" value="Unplaced"/>
</dbReference>
<accession>A0A1I8F3K5</accession>
<feature type="transmembrane region" description="Helical" evidence="6">
    <location>
        <begin position="110"/>
        <end position="133"/>
    </location>
</feature>
<dbReference type="InterPro" id="IPR011527">
    <property type="entry name" value="ABC1_TM_dom"/>
</dbReference>
<dbReference type="GO" id="GO:0140359">
    <property type="term" value="F:ABC-type transporter activity"/>
    <property type="evidence" value="ECO:0007669"/>
    <property type="project" value="InterPro"/>
</dbReference>
<evidence type="ECO:0000256" key="3">
    <source>
        <dbReference type="ARBA" id="ARBA00022989"/>
    </source>
</evidence>
<dbReference type="SUPFAM" id="SSF52540">
    <property type="entry name" value="P-loop containing nucleoside triphosphate hydrolases"/>
    <property type="match status" value="1"/>
</dbReference>
<dbReference type="Pfam" id="PF00664">
    <property type="entry name" value="ABC_membrane"/>
    <property type="match status" value="1"/>
</dbReference>
<evidence type="ECO:0000313" key="9">
    <source>
        <dbReference type="WBParaSite" id="maker-unitig_16906-snap-gene-0.2-mRNA-1"/>
    </source>
</evidence>
<name>A0A1I8F3K5_9PLAT</name>
<evidence type="ECO:0000256" key="2">
    <source>
        <dbReference type="ARBA" id="ARBA00022692"/>
    </source>
</evidence>
<sequence>FRYADVADIFCIIAGSILCAGHGCGWPLIAIIFGQMTNDFPRGAILADSTLKMSMSSTACTMRLSASPCFSRRISERVLRQEMSWFDQQSSGELTTLPSRRSRAHPGRALVTKPAYVIQAFSGFIAGFVIGFIKSWKMTLKAYAKAGAVAEETVSCHSAPVIAFCGQQDEEERYAKELEADHRRGQRDGRQGRAAHCTRQIELRERGIQVSHQGRTVPVLQACPSPSSPAKTVALTGPPRCCKSSVEAIAAGVSGAVLFSGSDQRNIRIGPGGASQTRRWCSCKQANAHKVHQPAARRRYDTLVGEPGRPAQRRPETAGWPSPRALVRRPDILLLDEATSALTPKGESVVQEALDKAGQGVTTLVIAHRLSTVRNADLILSINEGRVVEAGTTSSSCWKTAASIYQLENKKVFARSNDEGVETDEDDKPAVGNGDLDKAVSNGHSKEANGVPTPCPAAFSGASTQRAPLAETKKRRKRNRRPLLAKAPGFFDILKMNSPEAGYIALACIGALLNGGGMPIFAVFLRRSHRRIQQ</sequence>
<evidence type="ECO:0000313" key="8">
    <source>
        <dbReference type="Proteomes" id="UP000095280"/>
    </source>
</evidence>
<dbReference type="PANTHER" id="PTHR24222:SF76">
    <property type="entry name" value="MYCOBACTIN IMPORT ATP-BINDING_PERMEASE PROTEIN IRTB"/>
    <property type="match status" value="1"/>
</dbReference>
<keyword evidence="4 6" id="KW-0472">Membrane</keyword>
<dbReference type="AlphaFoldDB" id="A0A1I8F3K5"/>
<reference evidence="9" key="1">
    <citation type="submission" date="2016-11" db="UniProtKB">
        <authorList>
            <consortium name="WormBaseParasite"/>
        </authorList>
    </citation>
    <scope>IDENTIFICATION</scope>
</reference>
<dbReference type="GO" id="GO:0005524">
    <property type="term" value="F:ATP binding"/>
    <property type="evidence" value="ECO:0007669"/>
    <property type="project" value="InterPro"/>
</dbReference>
<feature type="region of interest" description="Disordered" evidence="5">
    <location>
        <begin position="419"/>
        <end position="481"/>
    </location>
</feature>
<organism evidence="8 9">
    <name type="scientific">Macrostomum lignano</name>
    <dbReference type="NCBI Taxonomy" id="282301"/>
    <lineage>
        <taxon>Eukaryota</taxon>
        <taxon>Metazoa</taxon>
        <taxon>Spiralia</taxon>
        <taxon>Lophotrochozoa</taxon>
        <taxon>Platyhelminthes</taxon>
        <taxon>Rhabditophora</taxon>
        <taxon>Macrostomorpha</taxon>
        <taxon>Macrostomida</taxon>
        <taxon>Macrostomidae</taxon>
        <taxon>Macrostomum</taxon>
    </lineage>
</organism>
<evidence type="ECO:0000256" key="5">
    <source>
        <dbReference type="SAM" id="MobiDB-lite"/>
    </source>
</evidence>
<dbReference type="SUPFAM" id="SSF90123">
    <property type="entry name" value="ABC transporter transmembrane region"/>
    <property type="match status" value="1"/>
</dbReference>
<feature type="transmembrane region" description="Helical" evidence="6">
    <location>
        <begin position="503"/>
        <end position="525"/>
    </location>
</feature>
<evidence type="ECO:0000259" key="7">
    <source>
        <dbReference type="Pfam" id="PF00664"/>
    </source>
</evidence>
<evidence type="ECO:0000256" key="4">
    <source>
        <dbReference type="ARBA" id="ARBA00023136"/>
    </source>
</evidence>
<evidence type="ECO:0000256" key="1">
    <source>
        <dbReference type="ARBA" id="ARBA00004141"/>
    </source>
</evidence>
<feature type="transmembrane region" description="Helical" evidence="6">
    <location>
        <begin position="6"/>
        <end position="33"/>
    </location>
</feature>
<keyword evidence="3 6" id="KW-1133">Transmembrane helix</keyword>
<feature type="domain" description="ABC transmembrane type-1" evidence="7">
    <location>
        <begin position="69"/>
        <end position="140"/>
    </location>
</feature>
<dbReference type="InterPro" id="IPR039421">
    <property type="entry name" value="Type_1_exporter"/>
</dbReference>
<dbReference type="InterPro" id="IPR027417">
    <property type="entry name" value="P-loop_NTPase"/>
</dbReference>
<comment type="subcellular location">
    <subcellularLocation>
        <location evidence="1">Membrane</location>
        <topology evidence="1">Multi-pass membrane protein</topology>
    </subcellularLocation>
</comment>
<dbReference type="InterPro" id="IPR036640">
    <property type="entry name" value="ABC1_TM_sf"/>
</dbReference>
<dbReference type="PANTHER" id="PTHR24222">
    <property type="entry name" value="ABC TRANSPORTER B FAMILY"/>
    <property type="match status" value="1"/>
</dbReference>
<keyword evidence="2 6" id="KW-0812">Transmembrane</keyword>
<dbReference type="GO" id="GO:0005886">
    <property type="term" value="C:plasma membrane"/>
    <property type="evidence" value="ECO:0007669"/>
    <property type="project" value="TreeGrafter"/>
</dbReference>
<dbReference type="Gene3D" id="3.40.50.300">
    <property type="entry name" value="P-loop containing nucleotide triphosphate hydrolases"/>
    <property type="match status" value="1"/>
</dbReference>
<protein>
    <submittedName>
        <fullName evidence="9">ABC transmembrane type-1 domain-containing protein</fullName>
    </submittedName>
</protein>
<evidence type="ECO:0000256" key="6">
    <source>
        <dbReference type="SAM" id="Phobius"/>
    </source>
</evidence>
<keyword evidence="8" id="KW-1185">Reference proteome</keyword>
<dbReference type="Gene3D" id="1.20.1560.10">
    <property type="entry name" value="ABC transporter type 1, transmembrane domain"/>
    <property type="match status" value="2"/>
</dbReference>